<dbReference type="EMBL" id="LK056684">
    <property type="protein sequence ID" value="CDU25271.1"/>
    <property type="molecule type" value="Genomic_DNA"/>
</dbReference>
<dbReference type="Proteomes" id="UP000242770">
    <property type="component" value="Unassembled WGS sequence"/>
</dbReference>
<feature type="chain" id="PRO_5015039064" description="Secreted protein" evidence="1">
    <location>
        <begin position="24"/>
        <end position="337"/>
    </location>
</feature>
<proteinExistence type="predicted"/>
<evidence type="ECO:0000256" key="1">
    <source>
        <dbReference type="SAM" id="SignalP"/>
    </source>
</evidence>
<reference evidence="2" key="2">
    <citation type="submission" date="2014-06" db="EMBL/GenBank/DDBJ databases">
        <authorList>
            <person name="Berkman J.Paul."/>
        </authorList>
    </citation>
    <scope>NUCLEOTIDE SEQUENCE [LARGE SCALE GENOMIC DNA]</scope>
</reference>
<gene>
    <name evidence="2" type="primary">SSCI66190.1</name>
    <name evidence="3" type="ORF">SPSC_05105</name>
</gene>
<keyword evidence="1" id="KW-0732">Signal</keyword>
<dbReference type="AlphaFoldDB" id="A0A0F7S296"/>
<feature type="signal peptide" evidence="1">
    <location>
        <begin position="1"/>
        <end position="23"/>
    </location>
</feature>
<dbReference type="EMBL" id="CCFA01003929">
    <property type="protein sequence ID" value="CDS01424.1"/>
    <property type="molecule type" value="Genomic_DNA"/>
</dbReference>
<keyword evidence="4" id="KW-1185">Reference proteome</keyword>
<reference evidence="4" key="1">
    <citation type="submission" date="2014-06" db="EMBL/GenBank/DDBJ databases">
        <authorList>
            <person name="Berkman P.J."/>
        </authorList>
    </citation>
    <scope>NUCLEOTIDE SEQUENCE [LARGE SCALE GENOMIC DNA]</scope>
</reference>
<reference evidence="3" key="3">
    <citation type="submission" date="2014-06" db="EMBL/GenBank/DDBJ databases">
        <authorList>
            <person name="Ju J."/>
            <person name="Zhang J."/>
        </authorList>
    </citation>
    <scope>NUCLEOTIDE SEQUENCE</scope>
    <source>
        <strain evidence="3">SscI8</strain>
    </source>
</reference>
<organism evidence="2 4">
    <name type="scientific">Sporisorium scitamineum</name>
    <dbReference type="NCBI Taxonomy" id="49012"/>
    <lineage>
        <taxon>Eukaryota</taxon>
        <taxon>Fungi</taxon>
        <taxon>Dikarya</taxon>
        <taxon>Basidiomycota</taxon>
        <taxon>Ustilaginomycotina</taxon>
        <taxon>Ustilaginomycetes</taxon>
        <taxon>Ustilaginales</taxon>
        <taxon>Ustilaginaceae</taxon>
        <taxon>Sporisorium</taxon>
    </lineage>
</organism>
<dbReference type="OrthoDB" id="2556307at2759"/>
<evidence type="ECO:0008006" key="5">
    <source>
        <dbReference type="Google" id="ProtNLM"/>
    </source>
</evidence>
<evidence type="ECO:0000313" key="3">
    <source>
        <dbReference type="EMBL" id="CDU25271.1"/>
    </source>
</evidence>
<accession>A0A0F7S296</accession>
<evidence type="ECO:0000313" key="4">
    <source>
        <dbReference type="Proteomes" id="UP000242770"/>
    </source>
</evidence>
<name>A0A0F7S296_9BASI</name>
<evidence type="ECO:0000313" key="2">
    <source>
        <dbReference type="EMBL" id="CDS01424.1"/>
    </source>
</evidence>
<protein>
    <recommendedName>
        <fullName evidence="5">Secreted protein</fullName>
    </recommendedName>
</protein>
<sequence>MKLRRSILVHLAVLVVLAPFVLAGYRPLSAPPKTIPEDKAIPDVTYPPFDPEIDHAVAPLDHASAEDGDFVLPRLGTRQPLPAHVDPGQPGVQPIVASPASTAQVAKPANQKPWWQRWKLPGSTGAQVGPDAGMRAVQPNEAAAAAAASTENGVRPSTTIVKNSVSQGSWLPQWKWPWTRPLQPAPISTTNQLKLWLRQGASAPPVTEERPVVNIVSVANGYPAVQLPGNAWDGRVVNAMKQRGEPFFVRGSDRMWLVGKGKTVEVSPQDMVSFTSAMQKSQDDATELTRLDLTPQAASRGVRNASTMGGYWSRVAQSAKGALGGVRSSFFRYMHGV</sequence>